<dbReference type="SUPFAM" id="SSF54197">
    <property type="entry name" value="HIT-like"/>
    <property type="match status" value="1"/>
</dbReference>
<proteinExistence type="predicted"/>
<dbReference type="CDD" id="cd01276">
    <property type="entry name" value="PKCI_related"/>
    <property type="match status" value="1"/>
</dbReference>
<evidence type="ECO:0000256" key="2">
    <source>
        <dbReference type="PIRSR" id="PIRSR601310-3"/>
    </source>
</evidence>
<dbReference type="AlphaFoldDB" id="A0A9P0BBY5"/>
<keyword evidence="5" id="KW-1185">Reference proteome</keyword>
<accession>A0A9P0BBY5</accession>
<dbReference type="GO" id="GO:0003824">
    <property type="term" value="F:catalytic activity"/>
    <property type="evidence" value="ECO:0007669"/>
    <property type="project" value="InterPro"/>
</dbReference>
<evidence type="ECO:0000313" key="5">
    <source>
        <dbReference type="Proteomes" id="UP001154078"/>
    </source>
</evidence>
<evidence type="ECO:0000313" key="4">
    <source>
        <dbReference type="EMBL" id="CAH0558811.1"/>
    </source>
</evidence>
<organism evidence="4 5">
    <name type="scientific">Brassicogethes aeneus</name>
    <name type="common">Rape pollen beetle</name>
    <name type="synonym">Meligethes aeneus</name>
    <dbReference type="NCBI Taxonomy" id="1431903"/>
    <lineage>
        <taxon>Eukaryota</taxon>
        <taxon>Metazoa</taxon>
        <taxon>Ecdysozoa</taxon>
        <taxon>Arthropoda</taxon>
        <taxon>Hexapoda</taxon>
        <taxon>Insecta</taxon>
        <taxon>Pterygota</taxon>
        <taxon>Neoptera</taxon>
        <taxon>Endopterygota</taxon>
        <taxon>Coleoptera</taxon>
        <taxon>Polyphaga</taxon>
        <taxon>Cucujiformia</taxon>
        <taxon>Nitidulidae</taxon>
        <taxon>Meligethinae</taxon>
        <taxon>Brassicogethes</taxon>
    </lineage>
</organism>
<dbReference type="InterPro" id="IPR036265">
    <property type="entry name" value="HIT-like_sf"/>
</dbReference>
<protein>
    <recommendedName>
        <fullName evidence="3">HIT domain-containing protein</fullName>
    </recommendedName>
</protein>
<feature type="domain" description="HIT" evidence="3">
    <location>
        <begin position="54"/>
        <end position="148"/>
    </location>
</feature>
<dbReference type="Gene3D" id="3.30.428.10">
    <property type="entry name" value="HIT-like"/>
    <property type="match status" value="1"/>
</dbReference>
<name>A0A9P0BBY5_BRAAE</name>
<sequence length="154" mass="17419">MLFRKLTNHSKVLFYVTRFINFKPNTFVAMSSEVDKAQSAYKSKSTIFDKIISKEIPADIIFENEKCMAFNDVNPQAPVHFLVIPKKQIPMLDDASEGDQSILGELLLTAKTLAKQRCPDGYRLVINNGKQGCQSVYHLHIHIIGGRQLNWPPG</sequence>
<dbReference type="Pfam" id="PF01230">
    <property type="entry name" value="HIT"/>
    <property type="match status" value="1"/>
</dbReference>
<dbReference type="EMBL" id="OV121137">
    <property type="protein sequence ID" value="CAH0558811.1"/>
    <property type="molecule type" value="Genomic_DNA"/>
</dbReference>
<dbReference type="PANTHER" id="PTHR23089">
    <property type="entry name" value="HISTIDINE TRIAD HIT PROTEIN"/>
    <property type="match status" value="1"/>
</dbReference>
<evidence type="ECO:0000256" key="1">
    <source>
        <dbReference type="PIRSR" id="PIRSR601310-1"/>
    </source>
</evidence>
<evidence type="ECO:0000259" key="3">
    <source>
        <dbReference type="Pfam" id="PF01230"/>
    </source>
</evidence>
<dbReference type="InterPro" id="IPR001310">
    <property type="entry name" value="Histidine_triad_HIT"/>
</dbReference>
<reference evidence="4" key="1">
    <citation type="submission" date="2021-12" db="EMBL/GenBank/DDBJ databases">
        <authorList>
            <person name="King R."/>
        </authorList>
    </citation>
    <scope>NUCLEOTIDE SEQUENCE</scope>
</reference>
<dbReference type="PROSITE" id="PS00892">
    <property type="entry name" value="HIT_1"/>
    <property type="match status" value="1"/>
</dbReference>
<feature type="active site" description="Tele-AMP-histidine intermediate" evidence="1">
    <location>
        <position position="140"/>
    </location>
</feature>
<feature type="short sequence motif" description="Histidine triad motif" evidence="2">
    <location>
        <begin position="138"/>
        <end position="142"/>
    </location>
</feature>
<dbReference type="FunFam" id="3.30.428.10:FF:000005">
    <property type="entry name" value="Histidine triad nucleotide-binding protein 1"/>
    <property type="match status" value="1"/>
</dbReference>
<dbReference type="PRINTS" id="PR00332">
    <property type="entry name" value="HISTRIAD"/>
</dbReference>
<dbReference type="InterPro" id="IPR011146">
    <property type="entry name" value="HIT-like"/>
</dbReference>
<dbReference type="InterPro" id="IPR019808">
    <property type="entry name" value="Histidine_triad_CS"/>
</dbReference>
<gene>
    <name evidence="4" type="ORF">MELIAE_LOCUS9055</name>
</gene>
<dbReference type="OrthoDB" id="672793at2759"/>
<dbReference type="Proteomes" id="UP001154078">
    <property type="component" value="Chromosome 6"/>
</dbReference>